<dbReference type="Pfam" id="PF08434">
    <property type="entry name" value="CLCA"/>
    <property type="match status" value="1"/>
</dbReference>
<keyword evidence="5" id="KW-1185">Reference proteome</keyword>
<dbReference type="PANTHER" id="PTHR10579:SF177">
    <property type="entry name" value="CALCIUM-ACTIVATED CHLORIDE CHANNEL REGULATOR 4-LIKE PROTEIN"/>
    <property type="match status" value="1"/>
</dbReference>
<evidence type="ECO:0000259" key="3">
    <source>
        <dbReference type="PROSITE" id="PS50234"/>
    </source>
</evidence>
<dbReference type="InterPro" id="IPR051266">
    <property type="entry name" value="CLCR"/>
</dbReference>
<proteinExistence type="predicted"/>
<dbReference type="InterPro" id="IPR013642">
    <property type="entry name" value="CLCA_N"/>
</dbReference>
<dbReference type="CDD" id="cd00198">
    <property type="entry name" value="vWFA"/>
    <property type="match status" value="1"/>
</dbReference>
<evidence type="ECO:0000256" key="1">
    <source>
        <dbReference type="SAM" id="MobiDB-lite"/>
    </source>
</evidence>
<dbReference type="Gene3D" id="3.40.50.410">
    <property type="entry name" value="von Willebrand factor, type A domain"/>
    <property type="match status" value="1"/>
</dbReference>
<evidence type="ECO:0000313" key="4">
    <source>
        <dbReference type="EMBL" id="GFQ95648.1"/>
    </source>
</evidence>
<dbReference type="InterPro" id="IPR036465">
    <property type="entry name" value="vWFA_dom_sf"/>
</dbReference>
<dbReference type="AlphaFoldDB" id="A0A8X6G4T8"/>
<organism evidence="4 5">
    <name type="scientific">Trichonephila clavata</name>
    <name type="common">Joro spider</name>
    <name type="synonym">Nephila clavata</name>
    <dbReference type="NCBI Taxonomy" id="2740835"/>
    <lineage>
        <taxon>Eukaryota</taxon>
        <taxon>Metazoa</taxon>
        <taxon>Ecdysozoa</taxon>
        <taxon>Arthropoda</taxon>
        <taxon>Chelicerata</taxon>
        <taxon>Arachnida</taxon>
        <taxon>Araneae</taxon>
        <taxon>Araneomorphae</taxon>
        <taxon>Entelegynae</taxon>
        <taxon>Araneoidea</taxon>
        <taxon>Nephilidae</taxon>
        <taxon>Trichonephila</taxon>
    </lineage>
</organism>
<comment type="caution">
    <text evidence="4">The sequence shown here is derived from an EMBL/GenBank/DDBJ whole genome shotgun (WGS) entry which is preliminary data.</text>
</comment>
<dbReference type="SMART" id="SM00327">
    <property type="entry name" value="VWA"/>
    <property type="match status" value="1"/>
</dbReference>
<dbReference type="PANTHER" id="PTHR10579">
    <property type="entry name" value="CALCIUM-ACTIVATED CHLORIDE CHANNEL REGULATOR"/>
    <property type="match status" value="1"/>
</dbReference>
<feature type="region of interest" description="Disordered" evidence="1">
    <location>
        <begin position="818"/>
        <end position="842"/>
    </location>
</feature>
<dbReference type="InterPro" id="IPR002035">
    <property type="entry name" value="VWF_A"/>
</dbReference>
<accession>A0A8X6G4T8</accession>
<keyword evidence="2" id="KW-0472">Membrane</keyword>
<keyword evidence="2" id="KW-0812">Transmembrane</keyword>
<keyword evidence="2" id="KW-1133">Transmembrane helix</keyword>
<dbReference type="OrthoDB" id="687730at2759"/>
<sequence length="1090" mass="121293">MNQNTKTSDAGRWRLFYDVVDLFGDFPDRREADTFSFTLTSRTSLQAVEGSRGKEAYRFLHADCFNSMRFRVSTMELSKRNSIFLLLFFLCVSPNSSVASVISLDGNGYSGIVVAIHKNVPEDLEILNNIKTLFSKASTFLYNSTKDTLFFKEVTIVVPPTWSTHPDFEILPGNFFSNAHVRVDLANPEYNNTPYTLQPGGCGEHGHYIHLTPWFLKELNGKTVEMYGAPERQLVHEWAHLRYGVFDEYGIPGSKRYPMFYHENGKIRPTSCVRDIKGWIESRDGGPCTMTPSGEVDSDCIFIPNMHHNEAKASIMYMPFIPSMEGFCDDGSHRHNVLAPTKHNAICNYRSTWDVISQHNDFHKLRSKRDALTELTETLFRVIQSPKDPTSRYVLVLDVSGSMNGQPMKLLHSAAVRLVEDRIPDGAFLGLVQFSTDASILRNLTKVDNTTRYQLSQSLPAKDDGGRTAIGKGLQKAIEVLTNDNSTAEGGLIMLITDGEENVLPFIEDVLPEVLEYNVIINAVAFGSEASAKLEHMTAVTGGRGYFFSNNGSRPASALDSAFLESITSQADIELQPVQLKDEMFTLDQDILTKHVYIDEELGKDTSFTITSRHIERVGDIVLRSPSGAIYDSTKPQYSRDDTLRQRIQITLPESEPGKWEVIIRRRGDYPVAVGFAVTSEPKDVRDQPVRVRSWLSEIQLKFPAHAKVYAEVKKGYLAVIGAEVIATVERPMGATIDIVLKDDGLGADVTENDGIYTGYFTHFNGNGRYAVIARVSNDGQAKLKQGSLASASQPMPLMKGKTMDVPVNEFEPEDFELSTKNETETDDDIDTEPANKFDRSSNTGAFRLESWSPDVGDIIPPGDITDLKVVSIVEAGSKRIVNMEFTTPGDDLNVGNVTSLELRASENKEELVANFESGHLLNETHFVNGSLQPLEPGEKATITVELPEIFSHSEPSTVYFAMKATDDAGNTSSKYNIASYTFGFKFKVLRQIKGSKTTAHEDDVKNVEDVKVHGEEIPPQDTNNKDDISKSMMTDDDNTDEAGKNSKWWPVIVGIGVAFTVIMIAVLIAVVIIKKSKQRTYSSVQNQQC</sequence>
<protein>
    <submittedName>
        <fullName evidence="4">Calcium-activated chloride channel regulator 1</fullName>
    </submittedName>
</protein>
<dbReference type="GO" id="GO:0032991">
    <property type="term" value="C:protein-containing complex"/>
    <property type="evidence" value="ECO:0007669"/>
    <property type="project" value="UniProtKB-ARBA"/>
</dbReference>
<feature type="transmembrane region" description="Helical" evidence="2">
    <location>
        <begin position="1049"/>
        <end position="1074"/>
    </location>
</feature>
<gene>
    <name evidence="4" type="ORF">TNCT_49591</name>
</gene>
<dbReference type="SUPFAM" id="SSF53300">
    <property type="entry name" value="vWA-like"/>
    <property type="match status" value="1"/>
</dbReference>
<feature type="domain" description="VWFA" evidence="3">
    <location>
        <begin position="392"/>
        <end position="567"/>
    </location>
</feature>
<name>A0A8X6G4T8_TRICU</name>
<reference evidence="4" key="1">
    <citation type="submission" date="2020-07" db="EMBL/GenBank/DDBJ databases">
        <title>Multicomponent nature underlies the extraordinary mechanical properties of spider dragline silk.</title>
        <authorList>
            <person name="Kono N."/>
            <person name="Nakamura H."/>
            <person name="Mori M."/>
            <person name="Yoshida Y."/>
            <person name="Ohtoshi R."/>
            <person name="Malay A.D."/>
            <person name="Moran D.A.P."/>
            <person name="Tomita M."/>
            <person name="Numata K."/>
            <person name="Arakawa K."/>
        </authorList>
    </citation>
    <scope>NUCLEOTIDE SEQUENCE</scope>
</reference>
<dbReference type="PROSITE" id="PS50234">
    <property type="entry name" value="VWFA"/>
    <property type="match status" value="1"/>
</dbReference>
<dbReference type="EMBL" id="BMAO01004601">
    <property type="protein sequence ID" value="GFQ95648.1"/>
    <property type="molecule type" value="Genomic_DNA"/>
</dbReference>
<dbReference type="Proteomes" id="UP000887116">
    <property type="component" value="Unassembled WGS sequence"/>
</dbReference>
<evidence type="ECO:0000256" key="2">
    <source>
        <dbReference type="SAM" id="Phobius"/>
    </source>
</evidence>
<evidence type="ECO:0000313" key="5">
    <source>
        <dbReference type="Proteomes" id="UP000887116"/>
    </source>
</evidence>
<feature type="region of interest" description="Disordered" evidence="1">
    <location>
        <begin position="1015"/>
        <end position="1044"/>
    </location>
</feature>
<feature type="transmembrane region" description="Helical" evidence="2">
    <location>
        <begin position="83"/>
        <end position="104"/>
    </location>
</feature>
<dbReference type="NCBIfam" id="NF041940">
    <property type="entry name" value="choice_anch_X"/>
    <property type="match status" value="1"/>
</dbReference>
<dbReference type="Pfam" id="PF00092">
    <property type="entry name" value="VWA"/>
    <property type="match status" value="1"/>
</dbReference>